<gene>
    <name evidence="1" type="ORF">GALL_59470</name>
</gene>
<proteinExistence type="predicted"/>
<organism evidence="1">
    <name type="scientific">mine drainage metagenome</name>
    <dbReference type="NCBI Taxonomy" id="410659"/>
    <lineage>
        <taxon>unclassified sequences</taxon>
        <taxon>metagenomes</taxon>
        <taxon>ecological metagenomes</taxon>
    </lineage>
</organism>
<dbReference type="EMBL" id="MLJW01000016">
    <property type="protein sequence ID" value="OIR12880.1"/>
    <property type="molecule type" value="Genomic_DNA"/>
</dbReference>
<sequence length="173" mass="19709">MKHLLTISFSLFIFCTAATSQAKIDSSAKPEESTFYDGIPNIVFTPGLVIKTRSGHYYEITDKTKLKNMMANPSVTVYKFGKRKFQLVIQGIEIPIEANRIQEVIESNINGDFKGWEGATSFNLVNGETWVQDEFGSLFANLYRPKVFIYRTSDGTYKMRVEGIKEVITVRRK</sequence>
<reference evidence="1" key="1">
    <citation type="submission" date="2016-10" db="EMBL/GenBank/DDBJ databases">
        <title>Sequence of Gallionella enrichment culture.</title>
        <authorList>
            <person name="Poehlein A."/>
            <person name="Muehling M."/>
            <person name="Daniel R."/>
        </authorList>
    </citation>
    <scope>NUCLEOTIDE SEQUENCE</scope>
</reference>
<name>A0A1J5T9E9_9ZZZZ</name>
<accession>A0A1J5T9E9</accession>
<protein>
    <submittedName>
        <fullName evidence="1">Uncharacterized protein</fullName>
    </submittedName>
</protein>
<dbReference type="AlphaFoldDB" id="A0A1J5T9E9"/>
<comment type="caution">
    <text evidence="1">The sequence shown here is derived from an EMBL/GenBank/DDBJ whole genome shotgun (WGS) entry which is preliminary data.</text>
</comment>
<evidence type="ECO:0000313" key="1">
    <source>
        <dbReference type="EMBL" id="OIR12880.1"/>
    </source>
</evidence>